<dbReference type="InParanoid" id="A0A165LUN9"/>
<name>A0A165LUN9_EXIGL</name>
<accession>A0A165LUN9</accession>
<organism evidence="1 2">
    <name type="scientific">Exidia glandulosa HHB12029</name>
    <dbReference type="NCBI Taxonomy" id="1314781"/>
    <lineage>
        <taxon>Eukaryota</taxon>
        <taxon>Fungi</taxon>
        <taxon>Dikarya</taxon>
        <taxon>Basidiomycota</taxon>
        <taxon>Agaricomycotina</taxon>
        <taxon>Agaricomycetes</taxon>
        <taxon>Auriculariales</taxon>
        <taxon>Exidiaceae</taxon>
        <taxon>Exidia</taxon>
    </lineage>
</organism>
<sequence length="195" mass="21806">MESAWRPHKYDQFLPPPLLGLHLRSRQLCFVYSGIQSDSIPQHHLLILIRQHLRRDVEVPVLLVQQLTAHPPPSVRPSGTRCNLPFLVRNPLYYHICSLCIVLDAIRACGVRNCIALSSQLLRPLAGYHCEGADDPPSRITATARDSARYTKLQAKVRAAFHRDTTNGKRTEFRLHLASISLVGSLSPLAPANPS</sequence>
<reference evidence="1 2" key="1">
    <citation type="journal article" date="2016" name="Mol. Biol. Evol.">
        <title>Comparative Genomics of Early-Diverging Mushroom-Forming Fungi Provides Insights into the Origins of Lignocellulose Decay Capabilities.</title>
        <authorList>
            <person name="Nagy L.G."/>
            <person name="Riley R."/>
            <person name="Tritt A."/>
            <person name="Adam C."/>
            <person name="Daum C."/>
            <person name="Floudas D."/>
            <person name="Sun H."/>
            <person name="Yadav J.S."/>
            <person name="Pangilinan J."/>
            <person name="Larsson K.H."/>
            <person name="Matsuura K."/>
            <person name="Barry K."/>
            <person name="Labutti K."/>
            <person name="Kuo R."/>
            <person name="Ohm R.A."/>
            <person name="Bhattacharya S.S."/>
            <person name="Shirouzu T."/>
            <person name="Yoshinaga Y."/>
            <person name="Martin F.M."/>
            <person name="Grigoriev I.V."/>
            <person name="Hibbett D.S."/>
        </authorList>
    </citation>
    <scope>NUCLEOTIDE SEQUENCE [LARGE SCALE GENOMIC DNA]</scope>
    <source>
        <strain evidence="1 2">HHB12029</strain>
    </source>
</reference>
<dbReference type="EMBL" id="KV425920">
    <property type="protein sequence ID" value="KZV98350.1"/>
    <property type="molecule type" value="Genomic_DNA"/>
</dbReference>
<dbReference type="Proteomes" id="UP000077266">
    <property type="component" value="Unassembled WGS sequence"/>
</dbReference>
<protein>
    <submittedName>
        <fullName evidence="1">Uncharacterized protein</fullName>
    </submittedName>
</protein>
<proteinExistence type="predicted"/>
<evidence type="ECO:0000313" key="2">
    <source>
        <dbReference type="Proteomes" id="UP000077266"/>
    </source>
</evidence>
<evidence type="ECO:0000313" key="1">
    <source>
        <dbReference type="EMBL" id="KZV98350.1"/>
    </source>
</evidence>
<dbReference type="AlphaFoldDB" id="A0A165LUN9"/>
<keyword evidence="2" id="KW-1185">Reference proteome</keyword>
<gene>
    <name evidence="1" type="ORF">EXIGLDRAFT_314085</name>
</gene>